<dbReference type="AlphaFoldDB" id="A0AAV7U8E0"/>
<proteinExistence type="predicted"/>
<sequence>MPGSHGEVCPPVVPCCSQEDREGMGTVETGELSKEGGVGESDKLPEAVMTDGTLQRGGARYNLRPRIHAALKLKDYECS</sequence>
<accession>A0AAV7U8E0</accession>
<protein>
    <submittedName>
        <fullName evidence="1">Uncharacterized protein</fullName>
    </submittedName>
</protein>
<reference evidence="1" key="1">
    <citation type="journal article" date="2022" name="bioRxiv">
        <title>Sequencing and chromosome-scale assembly of the giantPleurodeles waltlgenome.</title>
        <authorList>
            <person name="Brown T."/>
            <person name="Elewa A."/>
            <person name="Iarovenko S."/>
            <person name="Subramanian E."/>
            <person name="Araus A.J."/>
            <person name="Petzold A."/>
            <person name="Susuki M."/>
            <person name="Suzuki K.-i.T."/>
            <person name="Hayashi T."/>
            <person name="Toyoda A."/>
            <person name="Oliveira C."/>
            <person name="Osipova E."/>
            <person name="Leigh N.D."/>
            <person name="Simon A."/>
            <person name="Yun M.H."/>
        </authorList>
    </citation>
    <scope>NUCLEOTIDE SEQUENCE</scope>
    <source>
        <strain evidence="1">20211129_DDA</strain>
        <tissue evidence="1">Liver</tissue>
    </source>
</reference>
<evidence type="ECO:0000313" key="1">
    <source>
        <dbReference type="EMBL" id="KAJ1185068.1"/>
    </source>
</evidence>
<dbReference type="EMBL" id="JANPWB010000005">
    <property type="protein sequence ID" value="KAJ1185068.1"/>
    <property type="molecule type" value="Genomic_DNA"/>
</dbReference>
<keyword evidence="2" id="KW-1185">Reference proteome</keyword>
<name>A0AAV7U8E0_PLEWA</name>
<dbReference type="Proteomes" id="UP001066276">
    <property type="component" value="Chromosome 3_1"/>
</dbReference>
<evidence type="ECO:0000313" key="2">
    <source>
        <dbReference type="Proteomes" id="UP001066276"/>
    </source>
</evidence>
<comment type="caution">
    <text evidence="1">The sequence shown here is derived from an EMBL/GenBank/DDBJ whole genome shotgun (WGS) entry which is preliminary data.</text>
</comment>
<gene>
    <name evidence="1" type="ORF">NDU88_001863</name>
</gene>
<organism evidence="1 2">
    <name type="scientific">Pleurodeles waltl</name>
    <name type="common">Iberian ribbed newt</name>
    <dbReference type="NCBI Taxonomy" id="8319"/>
    <lineage>
        <taxon>Eukaryota</taxon>
        <taxon>Metazoa</taxon>
        <taxon>Chordata</taxon>
        <taxon>Craniata</taxon>
        <taxon>Vertebrata</taxon>
        <taxon>Euteleostomi</taxon>
        <taxon>Amphibia</taxon>
        <taxon>Batrachia</taxon>
        <taxon>Caudata</taxon>
        <taxon>Salamandroidea</taxon>
        <taxon>Salamandridae</taxon>
        <taxon>Pleurodelinae</taxon>
        <taxon>Pleurodeles</taxon>
    </lineage>
</organism>